<organism evidence="11 12">
    <name type="scientific">Symbiochloris irregularis</name>
    <dbReference type="NCBI Taxonomy" id="706552"/>
    <lineage>
        <taxon>Eukaryota</taxon>
        <taxon>Viridiplantae</taxon>
        <taxon>Chlorophyta</taxon>
        <taxon>core chlorophytes</taxon>
        <taxon>Trebouxiophyceae</taxon>
        <taxon>Trebouxiales</taxon>
        <taxon>Trebouxiaceae</taxon>
        <taxon>Symbiochloris</taxon>
    </lineage>
</organism>
<evidence type="ECO:0000256" key="8">
    <source>
        <dbReference type="ARBA" id="ARBA00035585"/>
    </source>
</evidence>
<dbReference type="GO" id="GO:0005886">
    <property type="term" value="C:plasma membrane"/>
    <property type="evidence" value="ECO:0007669"/>
    <property type="project" value="UniProtKB-SubCell"/>
</dbReference>
<comment type="caution">
    <text evidence="11">The sequence shown here is derived from an EMBL/GenBank/DDBJ whole genome shotgun (WGS) entry which is preliminary data.</text>
</comment>
<accession>A0AAW1PVD7</accession>
<keyword evidence="6 10" id="KW-0472">Membrane</keyword>
<dbReference type="GO" id="GO:1903425">
    <property type="term" value="F:fluoride transmembrane transporter activity"/>
    <property type="evidence" value="ECO:0007669"/>
    <property type="project" value="TreeGrafter"/>
</dbReference>
<sequence length="444" mass="48419">MQFGKVGDLVSILVHIAFWAQIGVLTRIYLNKSFNDGCQGYWGVCLTSDGVQHNSLGAYFTDLPSNMLGSFIMGLLTTAATIGLDSKKPVAILPQKHTWQGHSELHVGLRTGYCGSLTTFASWELSMAQLLIGGQGPQGGQWADFLWGFVIGSQLSLSSYVFGLHFAATIDKWLLHDGDEQAKALKAQSPAAEKAKQQEEGKRLQTSQKAKLGQRNEALNNADELEEEHEMALEDGLHRNAPPGDEQPVPGQSSQPGPSADKAAESPPNTAPVSQPERKARSISKTTLCTLTLLICTTTLWCILAGLDHKAVHQARRQQWFALILAPFGAGLRWYLSRFNKKLPRPLEWYPAGTFAANMIACMIDFVLAAVAVNARLGYWPLVILPSIRVGFSGALSTVSTLVAEVHAMTRQIPERLDAYLYLLSTIATGVLLGVIFYGWGVWA</sequence>
<comment type="catalytic activity">
    <reaction evidence="8">
        <text>fluoride(in) = fluoride(out)</text>
        <dbReference type="Rhea" id="RHEA:76159"/>
        <dbReference type="ChEBI" id="CHEBI:17051"/>
    </reaction>
    <physiologicalReaction direction="left-to-right" evidence="8">
        <dbReference type="Rhea" id="RHEA:76160"/>
    </physiologicalReaction>
</comment>
<evidence type="ECO:0000256" key="5">
    <source>
        <dbReference type="ARBA" id="ARBA00022989"/>
    </source>
</evidence>
<dbReference type="InterPro" id="IPR003691">
    <property type="entry name" value="FluC"/>
</dbReference>
<evidence type="ECO:0000256" key="7">
    <source>
        <dbReference type="ARBA" id="ARBA00035120"/>
    </source>
</evidence>
<evidence type="ECO:0000256" key="6">
    <source>
        <dbReference type="ARBA" id="ARBA00023136"/>
    </source>
</evidence>
<dbReference type="Pfam" id="PF02537">
    <property type="entry name" value="CRCB"/>
    <property type="match status" value="2"/>
</dbReference>
<dbReference type="AlphaFoldDB" id="A0AAW1PVD7"/>
<evidence type="ECO:0000256" key="9">
    <source>
        <dbReference type="SAM" id="MobiDB-lite"/>
    </source>
</evidence>
<evidence type="ECO:0000256" key="4">
    <source>
        <dbReference type="ARBA" id="ARBA00022692"/>
    </source>
</evidence>
<feature type="compositionally biased region" description="Low complexity" evidence="9">
    <location>
        <begin position="247"/>
        <end position="259"/>
    </location>
</feature>
<evidence type="ECO:0000256" key="1">
    <source>
        <dbReference type="ARBA" id="ARBA00002598"/>
    </source>
</evidence>
<feature type="transmembrane region" description="Helical" evidence="10">
    <location>
        <begin position="379"/>
        <end position="399"/>
    </location>
</feature>
<comment type="function">
    <text evidence="1">Fluoride channel required for the rapid expulsion of cytoplasmic fluoride.</text>
</comment>
<feature type="region of interest" description="Disordered" evidence="9">
    <location>
        <begin position="187"/>
        <end position="217"/>
    </location>
</feature>
<feature type="transmembrane region" description="Helical" evidence="10">
    <location>
        <begin position="12"/>
        <end position="30"/>
    </location>
</feature>
<name>A0AAW1PVD7_9CHLO</name>
<keyword evidence="5 10" id="KW-1133">Transmembrane helix</keyword>
<dbReference type="PANTHER" id="PTHR28259">
    <property type="entry name" value="FLUORIDE EXPORT PROTEIN 1-RELATED"/>
    <property type="match status" value="1"/>
</dbReference>
<keyword evidence="12" id="KW-1185">Reference proteome</keyword>
<evidence type="ECO:0000256" key="3">
    <source>
        <dbReference type="ARBA" id="ARBA00022475"/>
    </source>
</evidence>
<reference evidence="11 12" key="1">
    <citation type="journal article" date="2024" name="Nat. Commun.">
        <title>Phylogenomics reveals the evolutionary origins of lichenization in chlorophyte algae.</title>
        <authorList>
            <person name="Puginier C."/>
            <person name="Libourel C."/>
            <person name="Otte J."/>
            <person name="Skaloud P."/>
            <person name="Haon M."/>
            <person name="Grisel S."/>
            <person name="Petersen M."/>
            <person name="Berrin J.G."/>
            <person name="Delaux P.M."/>
            <person name="Dal Grande F."/>
            <person name="Keller J."/>
        </authorList>
    </citation>
    <scope>NUCLEOTIDE SEQUENCE [LARGE SCALE GENOMIC DNA]</scope>
    <source>
        <strain evidence="11 12">SAG 2036</strain>
    </source>
</reference>
<evidence type="ECO:0000313" key="11">
    <source>
        <dbReference type="EMBL" id="KAK9813594.1"/>
    </source>
</evidence>
<feature type="transmembrane region" description="Helical" evidence="10">
    <location>
        <begin position="288"/>
        <end position="307"/>
    </location>
</feature>
<feature type="transmembrane region" description="Helical" evidence="10">
    <location>
        <begin position="319"/>
        <end position="336"/>
    </location>
</feature>
<keyword evidence="3" id="KW-1003">Cell membrane</keyword>
<feature type="transmembrane region" description="Helical" evidence="10">
    <location>
        <begin position="348"/>
        <end position="373"/>
    </location>
</feature>
<comment type="similarity">
    <text evidence="7">Belongs to the fluoride channel Fluc/FEX (TC 1.A.43) family.</text>
</comment>
<dbReference type="Proteomes" id="UP001465755">
    <property type="component" value="Unassembled WGS sequence"/>
</dbReference>
<dbReference type="PANTHER" id="PTHR28259:SF1">
    <property type="entry name" value="FLUORIDE EXPORT PROTEIN 1-RELATED"/>
    <property type="match status" value="1"/>
</dbReference>
<proteinExistence type="inferred from homology"/>
<evidence type="ECO:0008006" key="13">
    <source>
        <dbReference type="Google" id="ProtNLM"/>
    </source>
</evidence>
<feature type="region of interest" description="Disordered" evidence="9">
    <location>
        <begin position="236"/>
        <end position="279"/>
    </location>
</feature>
<feature type="transmembrane region" description="Helical" evidence="10">
    <location>
        <begin position="420"/>
        <end position="440"/>
    </location>
</feature>
<dbReference type="EMBL" id="JALJOQ010000004">
    <property type="protein sequence ID" value="KAK9813594.1"/>
    <property type="molecule type" value="Genomic_DNA"/>
</dbReference>
<evidence type="ECO:0000256" key="2">
    <source>
        <dbReference type="ARBA" id="ARBA00004651"/>
    </source>
</evidence>
<keyword evidence="4 10" id="KW-0812">Transmembrane</keyword>
<comment type="subcellular location">
    <subcellularLocation>
        <location evidence="2">Cell membrane</location>
        <topology evidence="2">Multi-pass membrane protein</topology>
    </subcellularLocation>
</comment>
<evidence type="ECO:0000256" key="10">
    <source>
        <dbReference type="SAM" id="Phobius"/>
    </source>
</evidence>
<evidence type="ECO:0000313" key="12">
    <source>
        <dbReference type="Proteomes" id="UP001465755"/>
    </source>
</evidence>
<protein>
    <recommendedName>
        <fullName evidence="13">Fluoride ion transporter CrcB</fullName>
    </recommendedName>
</protein>
<feature type="compositionally biased region" description="Basic and acidic residues" evidence="9">
    <location>
        <begin position="193"/>
        <end position="203"/>
    </location>
</feature>
<gene>
    <name evidence="11" type="ORF">WJX73_009190</name>
</gene>